<keyword evidence="2" id="KW-0732">Signal</keyword>
<feature type="transmembrane region" description="Helical" evidence="1">
    <location>
        <begin position="425"/>
        <end position="443"/>
    </location>
</feature>
<evidence type="ECO:0000256" key="1">
    <source>
        <dbReference type="SAM" id="Phobius"/>
    </source>
</evidence>
<evidence type="ECO:0000313" key="3">
    <source>
        <dbReference type="EMBL" id="CAB9517584.1"/>
    </source>
</evidence>
<feature type="signal peptide" evidence="2">
    <location>
        <begin position="1"/>
        <end position="19"/>
    </location>
</feature>
<reference evidence="3" key="1">
    <citation type="submission" date="2020-06" db="EMBL/GenBank/DDBJ databases">
        <authorList>
            <consortium name="Plant Systems Biology data submission"/>
        </authorList>
    </citation>
    <scope>NUCLEOTIDE SEQUENCE</scope>
    <source>
        <strain evidence="3">D6</strain>
    </source>
</reference>
<keyword evidence="1" id="KW-1133">Transmembrane helix</keyword>
<sequence length="462" mass="52507">MQLKICLALLLALLASASAGRHHHHEKQQMLQGFMDELPTTGQEWVTLEDGTEFLPADGFDMGMLEETAQHHQRRLKQRSIVGYRTQYDNQFADGAGTYYNDFAQAWRLLGFYIDCNAPFNNVNECYGDGQDGGDSDEENGGEASCQRFLLWAGYVDHGYSGGGIGEYQFYDRKAQHWHADSCHNKTGRCARMDCHLKDTHFELLGFFKEPNYHEWMEQLFKHQGVCLWTDNEYSFMDTDRYLWPCSCSSIGQTDEEGNALYYDTKPMPEGRIGLGLYTDSRCKHDYTGEKDILQVLQSAGDYESASALQKGLEDWNDAFDVFKVCQPCKAYNLGYNKGSQSAKTDGSFDCYDDADYVNVNQCMKFKTKTEMIAADFRDLMLAHEQGNIVQFEVMGKTYGYGGYRTSHGTLIHQKLGEVGIPTSTLVFFVLSFILFAFSIIAYHKADEKRQSVTAKLNDPLM</sequence>
<evidence type="ECO:0000313" key="4">
    <source>
        <dbReference type="Proteomes" id="UP001153069"/>
    </source>
</evidence>
<evidence type="ECO:0000256" key="2">
    <source>
        <dbReference type="SAM" id="SignalP"/>
    </source>
</evidence>
<dbReference type="EMBL" id="CAICTM010000865">
    <property type="protein sequence ID" value="CAB9517584.1"/>
    <property type="molecule type" value="Genomic_DNA"/>
</dbReference>
<proteinExistence type="predicted"/>
<dbReference type="Proteomes" id="UP001153069">
    <property type="component" value="Unassembled WGS sequence"/>
</dbReference>
<name>A0A9N8EC56_9STRA</name>
<keyword evidence="1" id="KW-0812">Transmembrane</keyword>
<gene>
    <name evidence="3" type="ORF">SEMRO_866_G213070.1</name>
</gene>
<keyword evidence="1" id="KW-0472">Membrane</keyword>
<keyword evidence="4" id="KW-1185">Reference proteome</keyword>
<comment type="caution">
    <text evidence="3">The sequence shown here is derived from an EMBL/GenBank/DDBJ whole genome shotgun (WGS) entry which is preliminary data.</text>
</comment>
<dbReference type="OrthoDB" id="42797at2759"/>
<protein>
    <submittedName>
        <fullName evidence="3">Uncharacterized protein</fullName>
    </submittedName>
</protein>
<feature type="chain" id="PRO_5040508226" evidence="2">
    <location>
        <begin position="20"/>
        <end position="462"/>
    </location>
</feature>
<organism evidence="3 4">
    <name type="scientific">Seminavis robusta</name>
    <dbReference type="NCBI Taxonomy" id="568900"/>
    <lineage>
        <taxon>Eukaryota</taxon>
        <taxon>Sar</taxon>
        <taxon>Stramenopiles</taxon>
        <taxon>Ochrophyta</taxon>
        <taxon>Bacillariophyta</taxon>
        <taxon>Bacillariophyceae</taxon>
        <taxon>Bacillariophycidae</taxon>
        <taxon>Naviculales</taxon>
        <taxon>Naviculaceae</taxon>
        <taxon>Seminavis</taxon>
    </lineage>
</organism>
<accession>A0A9N8EC56</accession>
<dbReference type="AlphaFoldDB" id="A0A9N8EC56"/>